<dbReference type="AlphaFoldDB" id="A0AAE0TW62"/>
<feature type="domain" description="DUF6594" evidence="2">
    <location>
        <begin position="6"/>
        <end position="172"/>
    </location>
</feature>
<comment type="caution">
    <text evidence="3">The sequence shown here is derived from an EMBL/GenBank/DDBJ whole genome shotgun (WGS) entry which is preliminary data.</text>
</comment>
<dbReference type="EMBL" id="JAULSW010000005">
    <property type="protein sequence ID" value="KAK3381772.1"/>
    <property type="molecule type" value="Genomic_DNA"/>
</dbReference>
<reference evidence="3" key="1">
    <citation type="journal article" date="2023" name="Mol. Phylogenet. Evol.">
        <title>Genome-scale phylogeny and comparative genomics of the fungal order Sordariales.</title>
        <authorList>
            <person name="Hensen N."/>
            <person name="Bonometti L."/>
            <person name="Westerberg I."/>
            <person name="Brannstrom I.O."/>
            <person name="Guillou S."/>
            <person name="Cros-Aarteil S."/>
            <person name="Calhoun S."/>
            <person name="Haridas S."/>
            <person name="Kuo A."/>
            <person name="Mondo S."/>
            <person name="Pangilinan J."/>
            <person name="Riley R."/>
            <person name="LaButti K."/>
            <person name="Andreopoulos B."/>
            <person name="Lipzen A."/>
            <person name="Chen C."/>
            <person name="Yan M."/>
            <person name="Daum C."/>
            <person name="Ng V."/>
            <person name="Clum A."/>
            <person name="Steindorff A."/>
            <person name="Ohm R.A."/>
            <person name="Martin F."/>
            <person name="Silar P."/>
            <person name="Natvig D.O."/>
            <person name="Lalanne C."/>
            <person name="Gautier V."/>
            <person name="Ament-Velasquez S.L."/>
            <person name="Kruys A."/>
            <person name="Hutchinson M.I."/>
            <person name="Powell A.J."/>
            <person name="Barry K."/>
            <person name="Miller A.N."/>
            <person name="Grigoriev I.V."/>
            <person name="Debuchy R."/>
            <person name="Gladieux P."/>
            <person name="Hiltunen Thoren M."/>
            <person name="Johannesson H."/>
        </authorList>
    </citation>
    <scope>NUCLEOTIDE SEQUENCE</scope>
    <source>
        <strain evidence="3">CBS 232.78</strain>
    </source>
</reference>
<evidence type="ECO:0000313" key="4">
    <source>
        <dbReference type="Proteomes" id="UP001285441"/>
    </source>
</evidence>
<keyword evidence="1" id="KW-1133">Transmembrane helix</keyword>
<accession>A0AAE0TW62</accession>
<dbReference type="PANTHER" id="PTHR34502:SF5">
    <property type="entry name" value="DUF6594 DOMAIN-CONTAINING PROTEIN"/>
    <property type="match status" value="1"/>
</dbReference>
<evidence type="ECO:0000313" key="3">
    <source>
        <dbReference type="EMBL" id="KAK3381772.1"/>
    </source>
</evidence>
<gene>
    <name evidence="3" type="ORF">B0H63DRAFT_524458</name>
</gene>
<protein>
    <recommendedName>
        <fullName evidence="2">DUF6594 domain-containing protein</fullName>
    </recommendedName>
</protein>
<reference evidence="3" key="2">
    <citation type="submission" date="2023-06" db="EMBL/GenBank/DDBJ databases">
        <authorList>
            <consortium name="Lawrence Berkeley National Laboratory"/>
            <person name="Haridas S."/>
            <person name="Hensen N."/>
            <person name="Bonometti L."/>
            <person name="Westerberg I."/>
            <person name="Brannstrom I.O."/>
            <person name="Guillou S."/>
            <person name="Cros-Aarteil S."/>
            <person name="Calhoun S."/>
            <person name="Kuo A."/>
            <person name="Mondo S."/>
            <person name="Pangilinan J."/>
            <person name="Riley R."/>
            <person name="LaButti K."/>
            <person name="Andreopoulos B."/>
            <person name="Lipzen A."/>
            <person name="Chen C."/>
            <person name="Yanf M."/>
            <person name="Daum C."/>
            <person name="Ng V."/>
            <person name="Clum A."/>
            <person name="Steindorff A."/>
            <person name="Ohm R."/>
            <person name="Martin F."/>
            <person name="Silar P."/>
            <person name="Natvig D."/>
            <person name="Lalanne C."/>
            <person name="Gautier V."/>
            <person name="Ament-velasquez S.L."/>
            <person name="Kruys A."/>
            <person name="Hutchinson M.I."/>
            <person name="Powell A.J."/>
            <person name="Barry K."/>
            <person name="Miller A.N."/>
            <person name="Grigoriev I.V."/>
            <person name="Debuchy R."/>
            <person name="Gladieux P."/>
            <person name="Thoren M.H."/>
            <person name="Johannesson H."/>
        </authorList>
    </citation>
    <scope>NUCLEOTIDE SEQUENCE</scope>
    <source>
        <strain evidence="3">CBS 232.78</strain>
    </source>
</reference>
<sequence>MLEDKLRAMDSQYKALGTQAWLLSLKEPEKRPRANLINFMRENREIFDKDAEFLSDKFRSDMVALVSHKREPLSVFLGKYLFWALESKEDKIRNQNNNPFGYYSGDKIQSFVRVMSIVVSSVLPILSIIALCFIESQTVRLGCIVLFSAFCSITLALVTDGRNAEISGISAA</sequence>
<feature type="transmembrane region" description="Helical" evidence="1">
    <location>
        <begin position="111"/>
        <end position="133"/>
    </location>
</feature>
<keyword evidence="4" id="KW-1185">Reference proteome</keyword>
<dbReference type="Proteomes" id="UP001285441">
    <property type="component" value="Unassembled WGS sequence"/>
</dbReference>
<keyword evidence="1" id="KW-0472">Membrane</keyword>
<evidence type="ECO:0000259" key="2">
    <source>
        <dbReference type="Pfam" id="PF20237"/>
    </source>
</evidence>
<proteinExistence type="predicted"/>
<evidence type="ECO:0000256" key="1">
    <source>
        <dbReference type="SAM" id="Phobius"/>
    </source>
</evidence>
<organism evidence="3 4">
    <name type="scientific">Podospora didyma</name>
    <dbReference type="NCBI Taxonomy" id="330526"/>
    <lineage>
        <taxon>Eukaryota</taxon>
        <taxon>Fungi</taxon>
        <taxon>Dikarya</taxon>
        <taxon>Ascomycota</taxon>
        <taxon>Pezizomycotina</taxon>
        <taxon>Sordariomycetes</taxon>
        <taxon>Sordariomycetidae</taxon>
        <taxon>Sordariales</taxon>
        <taxon>Podosporaceae</taxon>
        <taxon>Podospora</taxon>
    </lineage>
</organism>
<keyword evidence="1" id="KW-0812">Transmembrane</keyword>
<dbReference type="Pfam" id="PF20237">
    <property type="entry name" value="DUF6594"/>
    <property type="match status" value="1"/>
</dbReference>
<dbReference type="InterPro" id="IPR046529">
    <property type="entry name" value="DUF6594"/>
</dbReference>
<dbReference type="PANTHER" id="PTHR34502">
    <property type="entry name" value="DUF6594 DOMAIN-CONTAINING PROTEIN-RELATED"/>
    <property type="match status" value="1"/>
</dbReference>
<name>A0AAE0TW62_9PEZI</name>
<feature type="transmembrane region" description="Helical" evidence="1">
    <location>
        <begin position="139"/>
        <end position="158"/>
    </location>
</feature>